<evidence type="ECO:0000259" key="1">
    <source>
        <dbReference type="Pfam" id="PF14498"/>
    </source>
</evidence>
<dbReference type="PANTHER" id="PTHR31084:SF0">
    <property type="entry name" value="ALPHA-L-FUCOSIDASE 2"/>
    <property type="match status" value="1"/>
</dbReference>
<evidence type="ECO:0000313" key="5">
    <source>
        <dbReference type="Proteomes" id="UP000638043"/>
    </source>
</evidence>
<gene>
    <name evidence="4" type="ORF">GCM10010910_14750</name>
</gene>
<dbReference type="SUPFAM" id="SSF48208">
    <property type="entry name" value="Six-hairpin glycosidases"/>
    <property type="match status" value="1"/>
</dbReference>
<dbReference type="InterPro" id="IPR008928">
    <property type="entry name" value="6-hairpin_glycosidase_sf"/>
</dbReference>
<proteinExistence type="predicted"/>
<dbReference type="PANTHER" id="PTHR31084">
    <property type="entry name" value="ALPHA-L-FUCOSIDASE 2"/>
    <property type="match status" value="1"/>
</dbReference>
<dbReference type="InterPro" id="IPR049053">
    <property type="entry name" value="AFCA-like_C"/>
</dbReference>
<dbReference type="Proteomes" id="UP000638043">
    <property type="component" value="Unassembled WGS sequence"/>
</dbReference>
<keyword evidence="5" id="KW-1185">Reference proteome</keyword>
<dbReference type="PIRSF" id="PIRSF007663">
    <property type="entry name" value="UCP007663"/>
    <property type="match status" value="1"/>
</dbReference>
<organism evidence="4 5">
    <name type="scientific">Microbacterium nanhaiense</name>
    <dbReference type="NCBI Taxonomy" id="1301026"/>
    <lineage>
        <taxon>Bacteria</taxon>
        <taxon>Bacillati</taxon>
        <taxon>Actinomycetota</taxon>
        <taxon>Actinomycetes</taxon>
        <taxon>Micrococcales</taxon>
        <taxon>Microbacteriaceae</taxon>
        <taxon>Microbacterium</taxon>
    </lineage>
</organism>
<name>A0ABQ2MZM5_9MICO</name>
<evidence type="ECO:0008006" key="6">
    <source>
        <dbReference type="Google" id="ProtNLM"/>
    </source>
</evidence>
<feature type="domain" description="Glycosyl hydrolase family 95 N-terminal" evidence="1">
    <location>
        <begin position="6"/>
        <end position="232"/>
    </location>
</feature>
<comment type="caution">
    <text evidence="4">The sequence shown here is derived from an EMBL/GenBank/DDBJ whole genome shotgun (WGS) entry which is preliminary data.</text>
</comment>
<evidence type="ECO:0000313" key="4">
    <source>
        <dbReference type="EMBL" id="GGO63077.1"/>
    </source>
</evidence>
<dbReference type="Pfam" id="PF21307">
    <property type="entry name" value="Glyco_hydro_95_C"/>
    <property type="match status" value="1"/>
</dbReference>
<accession>A0ABQ2MZM5</accession>
<dbReference type="Gene3D" id="1.50.10.10">
    <property type="match status" value="1"/>
</dbReference>
<dbReference type="InterPro" id="IPR027414">
    <property type="entry name" value="GH95_N_dom"/>
</dbReference>
<dbReference type="EMBL" id="BMMQ01000003">
    <property type="protein sequence ID" value="GGO63077.1"/>
    <property type="molecule type" value="Genomic_DNA"/>
</dbReference>
<evidence type="ECO:0000259" key="2">
    <source>
        <dbReference type="Pfam" id="PF21307"/>
    </source>
</evidence>
<feature type="domain" description="Glycosyl hydrolase family 95 catalytic" evidence="3">
    <location>
        <begin position="261"/>
        <end position="661"/>
    </location>
</feature>
<protein>
    <recommendedName>
        <fullName evidence="6">Glycosyl hydrolase family 95 N-terminal domain-containing protein</fullName>
    </recommendedName>
</protein>
<evidence type="ECO:0000259" key="3">
    <source>
        <dbReference type="Pfam" id="PF22124"/>
    </source>
</evidence>
<reference evidence="5" key="1">
    <citation type="journal article" date="2019" name="Int. J. Syst. Evol. Microbiol.">
        <title>The Global Catalogue of Microorganisms (GCM) 10K type strain sequencing project: providing services to taxonomists for standard genome sequencing and annotation.</title>
        <authorList>
            <consortium name="The Broad Institute Genomics Platform"/>
            <consortium name="The Broad Institute Genome Sequencing Center for Infectious Disease"/>
            <person name="Wu L."/>
            <person name="Ma J."/>
        </authorList>
    </citation>
    <scope>NUCLEOTIDE SEQUENCE [LARGE SCALE GENOMIC DNA]</scope>
    <source>
        <strain evidence="5">CGMCC 4.7181</strain>
    </source>
</reference>
<dbReference type="Pfam" id="PF14498">
    <property type="entry name" value="Glyco_hyd_65N_2"/>
    <property type="match status" value="1"/>
</dbReference>
<dbReference type="InterPro" id="IPR012341">
    <property type="entry name" value="6hp_glycosidase-like_sf"/>
</dbReference>
<dbReference type="InterPro" id="IPR054363">
    <property type="entry name" value="GH95_cat"/>
</dbReference>
<dbReference type="Pfam" id="PF22124">
    <property type="entry name" value="Glyco_hydro_95_cat"/>
    <property type="match status" value="1"/>
</dbReference>
<dbReference type="InterPro" id="IPR016518">
    <property type="entry name" value="Alpha-L-fucosidase"/>
</dbReference>
<sequence>MTERTLEYDGAAEEWLEALPLGNGRIGVMDWGSFPARLGLNEESVWSGNPGSEEAQRRVSVKEARELSVRAQRAAIEGRAGDAERELKAAQSGHSQAYLPVGELVIDGGQEPTSHRALALADALHTASGSTMRAETFVSAVHDVIVHRVSSGADPALRFESPLRVERHETTESGERWILRAPIDVPPPHEPQLAAAIWPDDTEDTVRVVVEAAWRRDGDDAIVIVAIETSYAGLGEERLLDVADAVERAARKAADALAAPYSDLRRAHINAHRELFDRAGLDGSAPAGTIPERLEAARASGDTAAADPDLVPLLFDYGRYLLISASRAPGRLPANLQGIWNNDPRPPWSSAYTTNINLEMNYWAAETANLAELADPLFDLIAALARTGEAVAASLGARGWAAHHNSDAWAFASSVGEGRADPKWAFWPFAGAWLLQHVAEHRAFGSDRECVSPDVVRGAAEFLLDWLVETPAGLGTAPSTSPENTYLDADGAERSVGTTSTMDLAITRELLASVVNDEQIGARARAALERLPEIDSRITGAGVVEWDREYTEADPHHRHLSHLYALHPGSAASPAFERAAATSLDRRGADSTGWSLAWKMAMWSRLRRGDRLDELIQLFLRDARGEARQWSGGLYPNLFAAHPPFQIDGNYGFVAGIAEALLQSHRGEIELLPALPSSMRTGSVRGLVARPGIVVDIEWSERKLLRARLRARPGRGGTVRVRWGSAIAAVDVETAGDAIITPNDFNEETT</sequence>
<feature type="domain" description="Alpha fucosidase A-like C-terminal" evidence="2">
    <location>
        <begin position="663"/>
        <end position="731"/>
    </location>
</feature>
<dbReference type="RefSeq" id="WP_188700736.1">
    <property type="nucleotide sequence ID" value="NZ_BMMQ01000003.1"/>
</dbReference>